<name>A0A0E9QMI7_ANGAN</name>
<protein>
    <submittedName>
        <fullName evidence="1">Uncharacterized protein</fullName>
    </submittedName>
</protein>
<reference evidence="1" key="1">
    <citation type="submission" date="2014-11" db="EMBL/GenBank/DDBJ databases">
        <authorList>
            <person name="Amaro Gonzalez C."/>
        </authorList>
    </citation>
    <scope>NUCLEOTIDE SEQUENCE</scope>
</reference>
<organism evidence="1">
    <name type="scientific">Anguilla anguilla</name>
    <name type="common">European freshwater eel</name>
    <name type="synonym">Muraena anguilla</name>
    <dbReference type="NCBI Taxonomy" id="7936"/>
    <lineage>
        <taxon>Eukaryota</taxon>
        <taxon>Metazoa</taxon>
        <taxon>Chordata</taxon>
        <taxon>Craniata</taxon>
        <taxon>Vertebrata</taxon>
        <taxon>Euteleostomi</taxon>
        <taxon>Actinopterygii</taxon>
        <taxon>Neopterygii</taxon>
        <taxon>Teleostei</taxon>
        <taxon>Anguilliformes</taxon>
        <taxon>Anguillidae</taxon>
        <taxon>Anguilla</taxon>
    </lineage>
</organism>
<reference evidence="1" key="2">
    <citation type="journal article" date="2015" name="Fish Shellfish Immunol.">
        <title>Early steps in the European eel (Anguilla anguilla)-Vibrio vulnificus interaction in the gills: Role of the RtxA13 toxin.</title>
        <authorList>
            <person name="Callol A."/>
            <person name="Pajuelo D."/>
            <person name="Ebbesson L."/>
            <person name="Teles M."/>
            <person name="MacKenzie S."/>
            <person name="Amaro C."/>
        </authorList>
    </citation>
    <scope>NUCLEOTIDE SEQUENCE</scope>
</reference>
<sequence>MKPFEKPAKGFKKSIFNNVTIFRRSGQFIELSITRSRRMSVFS</sequence>
<dbReference type="EMBL" id="GBXM01090446">
    <property type="protein sequence ID" value="JAH18131.1"/>
    <property type="molecule type" value="Transcribed_RNA"/>
</dbReference>
<dbReference type="AlphaFoldDB" id="A0A0E9QMI7"/>
<evidence type="ECO:0000313" key="1">
    <source>
        <dbReference type="EMBL" id="JAH18131.1"/>
    </source>
</evidence>
<accession>A0A0E9QMI7</accession>
<proteinExistence type="predicted"/>